<gene>
    <name evidence="5" type="ORF">GCM10009839_24620</name>
</gene>
<sequence length="278" mass="30009">MFRTEPLTAEKDWQLRLEAADQDGVATLVLDRPEKLNAWSWEASRQLARLTARVRFDERIRVLVVRGEGRSFCAGVDLGLPEDRITGRSAAERARNFAEGLRWVHEQFRAFATLPQPVIGAVQGYCLGFGFELALMCDIRVAATDAVFALPKAQIGMAIDAGGEMRLARDAGSGWAKLLALTGRRVDAETAARIGVVQALTSPADLLPAARDLAREIAANAPLAVQAIKRSIDAFADRGLAEAMGQAALFAANTFISEDAPLGYAAKARRSAAEFEGK</sequence>
<name>A0ABP5FFX7_9ACTN</name>
<protein>
    <submittedName>
        <fullName evidence="5">Enoyl-CoA hydratase-related protein</fullName>
    </submittedName>
</protein>
<dbReference type="Pfam" id="PF00378">
    <property type="entry name" value="ECH_1"/>
    <property type="match status" value="1"/>
</dbReference>
<dbReference type="PANTHER" id="PTHR11941:SF54">
    <property type="entry name" value="ENOYL-COA HYDRATASE, MITOCHONDRIAL"/>
    <property type="match status" value="1"/>
</dbReference>
<evidence type="ECO:0000256" key="3">
    <source>
        <dbReference type="ARBA" id="ARBA00023709"/>
    </source>
</evidence>
<accession>A0ABP5FFX7</accession>
<comment type="catalytic activity">
    <reaction evidence="4">
        <text>a 4-saturated-(3S)-3-hydroxyacyl-CoA = a (3E)-enoyl-CoA + H2O</text>
        <dbReference type="Rhea" id="RHEA:20724"/>
        <dbReference type="ChEBI" id="CHEBI:15377"/>
        <dbReference type="ChEBI" id="CHEBI:58521"/>
        <dbReference type="ChEBI" id="CHEBI:137480"/>
        <dbReference type="EC" id="4.2.1.17"/>
    </reaction>
</comment>
<evidence type="ECO:0000256" key="1">
    <source>
        <dbReference type="ARBA" id="ARBA00005254"/>
    </source>
</evidence>
<evidence type="ECO:0000313" key="6">
    <source>
        <dbReference type="Proteomes" id="UP001500751"/>
    </source>
</evidence>
<dbReference type="InterPro" id="IPR014748">
    <property type="entry name" value="Enoyl-CoA_hydra_C"/>
</dbReference>
<comment type="catalytic activity">
    <reaction evidence="3">
        <text>a (3S)-3-hydroxyacyl-CoA = a (2E)-enoyl-CoA + H2O</text>
        <dbReference type="Rhea" id="RHEA:16105"/>
        <dbReference type="ChEBI" id="CHEBI:15377"/>
        <dbReference type="ChEBI" id="CHEBI:57318"/>
        <dbReference type="ChEBI" id="CHEBI:58856"/>
        <dbReference type="EC" id="4.2.1.17"/>
    </reaction>
</comment>
<dbReference type="Proteomes" id="UP001500751">
    <property type="component" value="Unassembled WGS sequence"/>
</dbReference>
<dbReference type="RefSeq" id="WP_344665669.1">
    <property type="nucleotide sequence ID" value="NZ_BAAAQN010000011.1"/>
</dbReference>
<evidence type="ECO:0000313" key="5">
    <source>
        <dbReference type="EMBL" id="GAA2025545.1"/>
    </source>
</evidence>
<evidence type="ECO:0000256" key="2">
    <source>
        <dbReference type="ARBA" id="ARBA00023239"/>
    </source>
</evidence>
<dbReference type="EMBL" id="BAAAQN010000011">
    <property type="protein sequence ID" value="GAA2025545.1"/>
    <property type="molecule type" value="Genomic_DNA"/>
</dbReference>
<dbReference type="SUPFAM" id="SSF52096">
    <property type="entry name" value="ClpP/crotonase"/>
    <property type="match status" value="1"/>
</dbReference>
<dbReference type="PANTHER" id="PTHR11941">
    <property type="entry name" value="ENOYL-COA HYDRATASE-RELATED"/>
    <property type="match status" value="1"/>
</dbReference>
<keyword evidence="6" id="KW-1185">Reference proteome</keyword>
<keyword evidence="2" id="KW-0456">Lyase</keyword>
<evidence type="ECO:0000256" key="4">
    <source>
        <dbReference type="ARBA" id="ARBA00023717"/>
    </source>
</evidence>
<organism evidence="5 6">
    <name type="scientific">Catenulispora yoronensis</name>
    <dbReference type="NCBI Taxonomy" id="450799"/>
    <lineage>
        <taxon>Bacteria</taxon>
        <taxon>Bacillati</taxon>
        <taxon>Actinomycetota</taxon>
        <taxon>Actinomycetes</taxon>
        <taxon>Catenulisporales</taxon>
        <taxon>Catenulisporaceae</taxon>
        <taxon>Catenulispora</taxon>
    </lineage>
</organism>
<dbReference type="Gene3D" id="1.10.12.10">
    <property type="entry name" value="Lyase 2-enoyl-coa Hydratase, Chain A, domain 2"/>
    <property type="match status" value="1"/>
</dbReference>
<reference evidence="6" key="1">
    <citation type="journal article" date="2019" name="Int. J. Syst. Evol. Microbiol.">
        <title>The Global Catalogue of Microorganisms (GCM) 10K type strain sequencing project: providing services to taxonomists for standard genome sequencing and annotation.</title>
        <authorList>
            <consortium name="The Broad Institute Genomics Platform"/>
            <consortium name="The Broad Institute Genome Sequencing Center for Infectious Disease"/>
            <person name="Wu L."/>
            <person name="Ma J."/>
        </authorList>
    </citation>
    <scope>NUCLEOTIDE SEQUENCE [LARGE SCALE GENOMIC DNA]</scope>
    <source>
        <strain evidence="6">JCM 16014</strain>
    </source>
</reference>
<comment type="similarity">
    <text evidence="1">Belongs to the enoyl-CoA hydratase/isomerase family.</text>
</comment>
<dbReference type="InterPro" id="IPR029045">
    <property type="entry name" value="ClpP/crotonase-like_dom_sf"/>
</dbReference>
<proteinExistence type="inferred from homology"/>
<dbReference type="CDD" id="cd06558">
    <property type="entry name" value="crotonase-like"/>
    <property type="match status" value="1"/>
</dbReference>
<dbReference type="InterPro" id="IPR001753">
    <property type="entry name" value="Enoyl-CoA_hydra/iso"/>
</dbReference>
<comment type="caution">
    <text evidence="5">The sequence shown here is derived from an EMBL/GenBank/DDBJ whole genome shotgun (WGS) entry which is preliminary data.</text>
</comment>
<dbReference type="Gene3D" id="3.90.226.10">
    <property type="entry name" value="2-enoyl-CoA Hydratase, Chain A, domain 1"/>
    <property type="match status" value="1"/>
</dbReference>